<keyword evidence="2" id="KW-0378">Hydrolase</keyword>
<dbReference type="PANTHER" id="PTHR23403:SF1">
    <property type="entry name" value="TREHALASE"/>
    <property type="match status" value="1"/>
</dbReference>
<comment type="catalytic activity">
    <reaction evidence="2">
        <text>alpha,alpha-trehalose + H2O = alpha-D-glucose + beta-D-glucose</text>
        <dbReference type="Rhea" id="RHEA:32675"/>
        <dbReference type="ChEBI" id="CHEBI:15377"/>
        <dbReference type="ChEBI" id="CHEBI:15903"/>
        <dbReference type="ChEBI" id="CHEBI:16551"/>
        <dbReference type="ChEBI" id="CHEBI:17925"/>
        <dbReference type="EC" id="3.2.1.28"/>
    </reaction>
</comment>
<comment type="caution">
    <text evidence="4">The sequence shown here is derived from an EMBL/GenBank/DDBJ whole genome shotgun (WGS) entry which is preliminary data.</text>
</comment>
<keyword evidence="3" id="KW-0732">Signal</keyword>
<evidence type="ECO:0000256" key="3">
    <source>
        <dbReference type="SAM" id="SignalP"/>
    </source>
</evidence>
<proteinExistence type="inferred from homology"/>
<feature type="chain" id="PRO_5035432292" description="Trehalase" evidence="3">
    <location>
        <begin position="18"/>
        <end position="800"/>
    </location>
</feature>
<keyword evidence="2" id="KW-0326">Glycosidase</keyword>
<dbReference type="GO" id="GO:0005993">
    <property type="term" value="P:trehalose catabolic process"/>
    <property type="evidence" value="ECO:0007669"/>
    <property type="project" value="TreeGrafter"/>
</dbReference>
<dbReference type="AlphaFoldDB" id="A0A8K0JQ65"/>
<accession>A0A8K0JQ65</accession>
<feature type="signal peptide" evidence="3">
    <location>
        <begin position="1"/>
        <end position="17"/>
    </location>
</feature>
<dbReference type="GO" id="GO:0004555">
    <property type="term" value="F:alpha,alpha-trehalase activity"/>
    <property type="evidence" value="ECO:0007669"/>
    <property type="project" value="UniProtKB-EC"/>
</dbReference>
<evidence type="ECO:0000313" key="5">
    <source>
        <dbReference type="Proteomes" id="UP000812966"/>
    </source>
</evidence>
<sequence length="800" mass="87142">MFVRALTLSTLLASALGQSPTSPQDQVIISSTPTASSAASSQSAPTSVSASVSSGATSQAVLPANSAQPTTLTVSTTLVSFVATSSTSDVPVATATPAVPTGEGEGDVVPYAPEPPTQYWCEQGSNASYCAGPLLQLVQLSEIYGDSKTFSDKPTRLGVNQTFQAFGELPQNATYGEVLDFAEEYFTGEGQELNSVTIQGFNSTPAVLDQIDDQFYKGFVSLVNGYWALLIRETNESAICNGTNCDSSLIPLNRTIVVPGGRYREIYYWDSYWILEGLLRSQLYSYAEDLLVNFMDLVESYGFLPNGGRKYYLNRSQPPVFTMMVNSYVQVTGNTSVLERALPILETELEWWRVNRSISITSPYTSQNHTVYRYDVSINTAPRPEGYIEDFNTAFGAEPALNESQRSDLYAELATGAESGWDYSSRWCKEPLLNVTDNLPALRTLNARAIIPVDLNALLYGDHVLLADLYERYMAEMNGSADNATMSNLTSKVTQHRMIANETREAIIDLHWDADKKYFYDFNTTADARADLFHAGGLFPLWQNITPPEIVSNETAALQVFEGIRYIAGKYSGSPSVATLLETGLNWDFPNVWPPHTYTSIKALETVGRLYPNGTVLDSVLSTNFSSIPTGQLGMNETDLPVQPADAIGPNSELFATNVAEIQAGKPWWQAIAIEYANRYMQSTFCSWYATGGEIPGLLQSLPGDARSGNAEDNGHMFEKFNGTDVDAAGGGGEYEVVIGFGWTNGVVLWTAGEYGQYLATPTCPLITIIENDNSTMTTMGNGTTSSSLFRGIQLPRTGA</sequence>
<dbReference type="Proteomes" id="UP000812966">
    <property type="component" value="Unassembled WGS sequence"/>
</dbReference>
<reference evidence="4" key="1">
    <citation type="submission" date="2020-04" db="EMBL/GenBank/DDBJ databases">
        <title>Analysis of mating type loci in Filobasidium floriforme.</title>
        <authorList>
            <person name="Nowrousian M."/>
        </authorList>
    </citation>
    <scope>NUCLEOTIDE SEQUENCE</scope>
    <source>
        <strain evidence="4">CBS 6242</strain>
    </source>
</reference>
<evidence type="ECO:0000256" key="2">
    <source>
        <dbReference type="RuleBase" id="RU361180"/>
    </source>
</evidence>
<dbReference type="Gene3D" id="1.50.10.10">
    <property type="match status" value="1"/>
</dbReference>
<dbReference type="Pfam" id="PF01204">
    <property type="entry name" value="Trehalase"/>
    <property type="match status" value="2"/>
</dbReference>
<comment type="similarity">
    <text evidence="1 2">Belongs to the glycosyl hydrolase 37 family.</text>
</comment>
<dbReference type="PANTHER" id="PTHR23403">
    <property type="entry name" value="TREHALASE"/>
    <property type="match status" value="1"/>
</dbReference>
<protein>
    <recommendedName>
        <fullName evidence="2">Trehalase</fullName>
        <ecNumber evidence="2">3.2.1.28</ecNumber>
    </recommendedName>
    <alternativeName>
        <fullName evidence="2">Alpha-trehalose glucohydrolase</fullName>
    </alternativeName>
</protein>
<evidence type="ECO:0000313" key="4">
    <source>
        <dbReference type="EMBL" id="KAG7532033.1"/>
    </source>
</evidence>
<evidence type="ECO:0000256" key="1">
    <source>
        <dbReference type="ARBA" id="ARBA00005615"/>
    </source>
</evidence>
<dbReference type="EC" id="3.2.1.28" evidence="2"/>
<dbReference type="EMBL" id="JABELV010000076">
    <property type="protein sequence ID" value="KAG7532033.1"/>
    <property type="molecule type" value="Genomic_DNA"/>
</dbReference>
<gene>
    <name evidence="4" type="ORF">FFLO_03908</name>
</gene>
<dbReference type="PRINTS" id="PR00744">
    <property type="entry name" value="GLHYDRLASE37"/>
</dbReference>
<dbReference type="SUPFAM" id="SSF48208">
    <property type="entry name" value="Six-hairpin glycosidases"/>
    <property type="match status" value="1"/>
</dbReference>
<dbReference type="InterPro" id="IPR001661">
    <property type="entry name" value="Glyco_hydro_37"/>
</dbReference>
<name>A0A8K0JQ65_9TREE</name>
<organism evidence="4 5">
    <name type="scientific">Filobasidium floriforme</name>
    <dbReference type="NCBI Taxonomy" id="5210"/>
    <lineage>
        <taxon>Eukaryota</taxon>
        <taxon>Fungi</taxon>
        <taxon>Dikarya</taxon>
        <taxon>Basidiomycota</taxon>
        <taxon>Agaricomycotina</taxon>
        <taxon>Tremellomycetes</taxon>
        <taxon>Filobasidiales</taxon>
        <taxon>Filobasidiaceae</taxon>
        <taxon>Filobasidium</taxon>
    </lineage>
</organism>
<keyword evidence="5" id="KW-1185">Reference proteome</keyword>
<dbReference type="InterPro" id="IPR008928">
    <property type="entry name" value="6-hairpin_glycosidase_sf"/>
</dbReference>
<dbReference type="InterPro" id="IPR012341">
    <property type="entry name" value="6hp_glycosidase-like_sf"/>
</dbReference>